<accession>A0A2Z6M4Q6</accession>
<protein>
    <submittedName>
        <fullName evidence="2">Uncharacterized protein</fullName>
    </submittedName>
</protein>
<evidence type="ECO:0000256" key="1">
    <source>
        <dbReference type="SAM" id="Phobius"/>
    </source>
</evidence>
<keyword evidence="3" id="KW-1185">Reference proteome</keyword>
<gene>
    <name evidence="2" type="ORF">TSUD_104500</name>
</gene>
<dbReference type="AlphaFoldDB" id="A0A2Z6M4Q6"/>
<keyword evidence="1" id="KW-0812">Transmembrane</keyword>
<keyword evidence="1" id="KW-0472">Membrane</keyword>
<proteinExistence type="predicted"/>
<keyword evidence="1" id="KW-1133">Transmembrane helix</keyword>
<reference evidence="3" key="1">
    <citation type="journal article" date="2017" name="Front. Plant Sci.">
        <title>Climate Clever Clovers: New Paradigm to Reduce the Environmental Footprint of Ruminants by Breeding Low Methanogenic Forages Utilizing Haplotype Variation.</title>
        <authorList>
            <person name="Kaur P."/>
            <person name="Appels R."/>
            <person name="Bayer P.E."/>
            <person name="Keeble-Gagnere G."/>
            <person name="Wang J."/>
            <person name="Hirakawa H."/>
            <person name="Shirasawa K."/>
            <person name="Vercoe P."/>
            <person name="Stefanova K."/>
            <person name="Durmic Z."/>
            <person name="Nichols P."/>
            <person name="Revell C."/>
            <person name="Isobe S.N."/>
            <person name="Edwards D."/>
            <person name="Erskine W."/>
        </authorList>
    </citation>
    <scope>NUCLEOTIDE SEQUENCE [LARGE SCALE GENOMIC DNA]</scope>
    <source>
        <strain evidence="3">cv. Daliak</strain>
    </source>
</reference>
<dbReference type="EMBL" id="DF973347">
    <property type="protein sequence ID" value="GAU27141.1"/>
    <property type="molecule type" value="Genomic_DNA"/>
</dbReference>
<name>A0A2Z6M4Q6_TRISU</name>
<sequence>MSLQLRTTVNLFPSGVILIEIRTSFLWVVLACFAVFGWKALCYGRFGSYVVFWWLLGCVVLAEVVMWWLAAALFDGWRPFWLSEVRGGGGVKYCFTDVVVACVGSELLVWFFGSRDFSDA</sequence>
<feature type="transmembrane region" description="Helical" evidence="1">
    <location>
        <begin position="12"/>
        <end position="38"/>
    </location>
</feature>
<evidence type="ECO:0000313" key="2">
    <source>
        <dbReference type="EMBL" id="GAU27141.1"/>
    </source>
</evidence>
<dbReference type="Proteomes" id="UP000242715">
    <property type="component" value="Unassembled WGS sequence"/>
</dbReference>
<evidence type="ECO:0000313" key="3">
    <source>
        <dbReference type="Proteomes" id="UP000242715"/>
    </source>
</evidence>
<feature type="transmembrane region" description="Helical" evidence="1">
    <location>
        <begin position="50"/>
        <end position="70"/>
    </location>
</feature>
<organism evidence="2 3">
    <name type="scientific">Trifolium subterraneum</name>
    <name type="common">Subterranean clover</name>
    <dbReference type="NCBI Taxonomy" id="3900"/>
    <lineage>
        <taxon>Eukaryota</taxon>
        <taxon>Viridiplantae</taxon>
        <taxon>Streptophyta</taxon>
        <taxon>Embryophyta</taxon>
        <taxon>Tracheophyta</taxon>
        <taxon>Spermatophyta</taxon>
        <taxon>Magnoliopsida</taxon>
        <taxon>eudicotyledons</taxon>
        <taxon>Gunneridae</taxon>
        <taxon>Pentapetalae</taxon>
        <taxon>rosids</taxon>
        <taxon>fabids</taxon>
        <taxon>Fabales</taxon>
        <taxon>Fabaceae</taxon>
        <taxon>Papilionoideae</taxon>
        <taxon>50 kb inversion clade</taxon>
        <taxon>NPAAA clade</taxon>
        <taxon>Hologalegina</taxon>
        <taxon>IRL clade</taxon>
        <taxon>Trifolieae</taxon>
        <taxon>Trifolium</taxon>
    </lineage>
</organism>